<protein>
    <submittedName>
        <fullName evidence="1">Uncharacterized protein</fullName>
    </submittedName>
</protein>
<keyword evidence="2" id="KW-1185">Reference proteome</keyword>
<dbReference type="RefSeq" id="WP_015019998.1">
    <property type="nucleotide sequence ID" value="NC_018719.1"/>
</dbReference>
<dbReference type="GeneID" id="13794559"/>
<dbReference type="KEGG" id="nga:Ngar_c25410"/>
<accession>K0IJR7</accession>
<proteinExistence type="predicted"/>
<dbReference type="Proteomes" id="UP000008037">
    <property type="component" value="Chromosome"/>
</dbReference>
<gene>
    <name evidence="1" type="ordered locus">Ngar_c25410</name>
</gene>
<reference evidence="1 2" key="1">
    <citation type="journal article" date="2012" name="Environ. Microbiol.">
        <title>The genome of the ammonia-oxidizing Candidatus Nitrososphaera gargensis: insights into metabolic versatility and environmental adaptations.</title>
        <authorList>
            <person name="Spang A."/>
            <person name="Poehlein A."/>
            <person name="Offre P."/>
            <person name="Zumbragel S."/>
            <person name="Haider S."/>
            <person name="Rychlik N."/>
            <person name="Nowka B."/>
            <person name="Schmeisser C."/>
            <person name="Lebedeva E.V."/>
            <person name="Rattei T."/>
            <person name="Bohm C."/>
            <person name="Schmid M."/>
            <person name="Galushko A."/>
            <person name="Hatzenpichler R."/>
            <person name="Weinmaier T."/>
            <person name="Daniel R."/>
            <person name="Schleper C."/>
            <person name="Spieck E."/>
            <person name="Streit W."/>
            <person name="Wagner M."/>
        </authorList>
    </citation>
    <scope>NUCLEOTIDE SEQUENCE [LARGE SCALE GENOMIC DNA]</scope>
    <source>
        <strain evidence="2">Ga9.2</strain>
    </source>
</reference>
<organism evidence="1 2">
    <name type="scientific">Nitrososphaera gargensis (strain Ga9.2)</name>
    <dbReference type="NCBI Taxonomy" id="1237085"/>
    <lineage>
        <taxon>Archaea</taxon>
        <taxon>Nitrososphaerota</taxon>
        <taxon>Nitrososphaeria</taxon>
        <taxon>Nitrososphaerales</taxon>
        <taxon>Nitrososphaeraceae</taxon>
        <taxon>Nitrososphaera</taxon>
    </lineage>
</organism>
<dbReference type="STRING" id="1237085.Ngar_c25410"/>
<evidence type="ECO:0000313" key="2">
    <source>
        <dbReference type="Proteomes" id="UP000008037"/>
    </source>
</evidence>
<dbReference type="HOGENOM" id="CLU_951889_0_0_2"/>
<dbReference type="AlphaFoldDB" id="K0IJR7"/>
<sequence length="287" mass="31564">MPKVPTAVIKFADSIPHPVALIGCRTSETSLDCCEYDLVVFAPENQNNNRVVQVDGLAVELVHFTGPVRNHVVELGSMTVLKDTKFILSSIAKDITPTKYSKALAAAGRKSLISSLFCQQKMKEAKHPAVAAMWLKLAAYDFMGGMLALSGGRPMPLHELEQARQADDASGMAEGVEVALECIGIERATRPVISRSIEAIKELKSKDYDRDLFVSKVDYLLGRSMLADCYYYVGRVAAKNLAGRKDLFHNQYAKLVQLALDLSSDVQHLEKMQKRLFRAANSGLKGC</sequence>
<dbReference type="OrthoDB" id="10119at2157"/>
<dbReference type="EMBL" id="CP002408">
    <property type="protein sequence ID" value="AFU59463.1"/>
    <property type="molecule type" value="Genomic_DNA"/>
</dbReference>
<dbReference type="PROSITE" id="PS51257">
    <property type="entry name" value="PROKAR_LIPOPROTEIN"/>
    <property type="match status" value="1"/>
</dbReference>
<dbReference type="BioCyc" id="CNIT1237085:G1324-2540-MONOMER"/>
<name>K0IJR7_NITGG</name>
<evidence type="ECO:0000313" key="1">
    <source>
        <dbReference type="EMBL" id="AFU59463.1"/>
    </source>
</evidence>
<dbReference type="InParanoid" id="K0IJR7"/>